<gene>
    <name evidence="2" type="ORF">MNBD_DELTA02-745</name>
</gene>
<dbReference type="Pfam" id="PF03819">
    <property type="entry name" value="MazG"/>
    <property type="match status" value="2"/>
</dbReference>
<dbReference type="GO" id="GO:0046081">
    <property type="term" value="P:dUTP catabolic process"/>
    <property type="evidence" value="ECO:0007669"/>
    <property type="project" value="TreeGrafter"/>
</dbReference>
<reference evidence="2" key="1">
    <citation type="submission" date="2018-06" db="EMBL/GenBank/DDBJ databases">
        <authorList>
            <person name="Zhirakovskaya E."/>
        </authorList>
    </citation>
    <scope>NUCLEOTIDE SEQUENCE</scope>
</reference>
<keyword evidence="2" id="KW-0378">Hydrolase</keyword>
<evidence type="ECO:0000313" key="2">
    <source>
        <dbReference type="EMBL" id="VAW37842.1"/>
    </source>
</evidence>
<dbReference type="InterPro" id="IPR048015">
    <property type="entry name" value="NTP-PPase_MazG-like_N"/>
</dbReference>
<dbReference type="CDD" id="cd11528">
    <property type="entry name" value="NTP-PPase_MazG_Nterm"/>
    <property type="match status" value="1"/>
</dbReference>
<evidence type="ECO:0000259" key="1">
    <source>
        <dbReference type="Pfam" id="PF03819"/>
    </source>
</evidence>
<dbReference type="GO" id="GO:0006950">
    <property type="term" value="P:response to stress"/>
    <property type="evidence" value="ECO:0007669"/>
    <property type="project" value="UniProtKB-ARBA"/>
</dbReference>
<dbReference type="GO" id="GO:0006203">
    <property type="term" value="P:dGTP catabolic process"/>
    <property type="evidence" value="ECO:0007669"/>
    <property type="project" value="TreeGrafter"/>
</dbReference>
<dbReference type="InterPro" id="IPR004518">
    <property type="entry name" value="MazG-like_dom"/>
</dbReference>
<dbReference type="SUPFAM" id="SSF101386">
    <property type="entry name" value="all-alpha NTP pyrophosphatases"/>
    <property type="match status" value="2"/>
</dbReference>
<dbReference type="GO" id="GO:0046052">
    <property type="term" value="P:UTP catabolic process"/>
    <property type="evidence" value="ECO:0007669"/>
    <property type="project" value="TreeGrafter"/>
</dbReference>
<dbReference type="InterPro" id="IPR048011">
    <property type="entry name" value="NTP-PPase_MazG-like_C"/>
</dbReference>
<dbReference type="PANTHER" id="PTHR30522">
    <property type="entry name" value="NUCLEOSIDE TRIPHOSPHATE PYROPHOSPHOHYDROLASE"/>
    <property type="match status" value="1"/>
</dbReference>
<dbReference type="CDD" id="cd11529">
    <property type="entry name" value="NTP-PPase_MazG_Cterm"/>
    <property type="match status" value="1"/>
</dbReference>
<dbReference type="GO" id="GO:0046061">
    <property type="term" value="P:dATP catabolic process"/>
    <property type="evidence" value="ECO:0007669"/>
    <property type="project" value="TreeGrafter"/>
</dbReference>
<dbReference type="NCBIfam" id="TIGR00444">
    <property type="entry name" value="mazG"/>
    <property type="match status" value="1"/>
</dbReference>
<dbReference type="PANTHER" id="PTHR30522:SF0">
    <property type="entry name" value="NUCLEOSIDE TRIPHOSPHATE PYROPHOSPHOHYDROLASE"/>
    <property type="match status" value="1"/>
</dbReference>
<dbReference type="GO" id="GO:0047693">
    <property type="term" value="F:ATP diphosphatase activity"/>
    <property type="evidence" value="ECO:0007669"/>
    <property type="project" value="UniProtKB-EC"/>
</dbReference>
<dbReference type="NCBIfam" id="NF007113">
    <property type="entry name" value="PRK09562.1"/>
    <property type="match status" value="1"/>
</dbReference>
<dbReference type="Gene3D" id="1.10.287.1080">
    <property type="entry name" value="MazG-like"/>
    <property type="match status" value="2"/>
</dbReference>
<feature type="domain" description="NTP pyrophosphohydrolase MazG-like" evidence="1">
    <location>
        <begin position="179"/>
        <end position="232"/>
    </location>
</feature>
<dbReference type="FunFam" id="1.10.287.1080:FF:000001">
    <property type="entry name" value="Nucleoside triphosphate pyrophosphohydrolase"/>
    <property type="match status" value="1"/>
</dbReference>
<dbReference type="EC" id="3.6.1.8" evidence="2"/>
<dbReference type="GO" id="GO:0046047">
    <property type="term" value="P:TTP catabolic process"/>
    <property type="evidence" value="ECO:0007669"/>
    <property type="project" value="TreeGrafter"/>
</dbReference>
<dbReference type="EMBL" id="UOEZ01000061">
    <property type="protein sequence ID" value="VAW37842.1"/>
    <property type="molecule type" value="Genomic_DNA"/>
</dbReference>
<accession>A0A3B0VFW6</accession>
<sequence>MPSQYNKDQITGTRLTRLTELMKLLRSPRGCPWDRVQTQESIIPFVLEEAYEVVGAIESGEDSRVKEELGDLLLQVVFLSELAREGGVFDIDDVIEGAVEKMTRRHPHVFGEARADTPQEVLKNWAEIKKAEGKEDNGYLSGICTALPSLLRAHKVSRKAAKTGFDWKDADGALLKFDEELTELKEAVKIKDPAGIEEELGDLLFTVVNIGRLLEVNPEEALRKTTDKFCRRFHFMEDNLTAAGSSLEEATCSEMEELWERAKASEKKQANTDG</sequence>
<proteinExistence type="predicted"/>
<feature type="domain" description="NTP pyrophosphohydrolase MazG-like" evidence="1">
    <location>
        <begin position="37"/>
        <end position="110"/>
    </location>
</feature>
<protein>
    <submittedName>
        <fullName evidence="2">Nucleoside triphosphate pyrophosphohydrolase MazG</fullName>
        <ecNumber evidence="2">3.6.1.8</ecNumber>
    </submittedName>
</protein>
<dbReference type="InterPro" id="IPR011551">
    <property type="entry name" value="NTP_PyrPHydrolase_MazG"/>
</dbReference>
<dbReference type="AlphaFoldDB" id="A0A3B0VFW6"/>
<dbReference type="GO" id="GO:0046076">
    <property type="term" value="P:dTTP catabolic process"/>
    <property type="evidence" value="ECO:0007669"/>
    <property type="project" value="TreeGrafter"/>
</dbReference>
<name>A0A3B0VFW6_9ZZZZ</name>
<organism evidence="2">
    <name type="scientific">hydrothermal vent metagenome</name>
    <dbReference type="NCBI Taxonomy" id="652676"/>
    <lineage>
        <taxon>unclassified sequences</taxon>
        <taxon>metagenomes</taxon>
        <taxon>ecological metagenomes</taxon>
    </lineage>
</organism>